<sequence>MAKLWLRCVAPANLHHKDDGDDINHNELIGERLDLTPFDLRLLDLHHIQRGLLYHNKPPSDSDTNFIQHLQATLSRTLDILYPLAGRLVNTINTDDETTCFSLTVIEPSPFRSRRFDDCHKAEFPTTGRRLNLPLLAVRNGAEVKTGAATLPKGTWERGSWCERRVQSRELLDRGLGWAARLEKRLVLLLIKARKYLEDWIERPTLSM</sequence>
<dbReference type="GO" id="GO:0016740">
    <property type="term" value="F:transferase activity"/>
    <property type="evidence" value="ECO:0007669"/>
    <property type="project" value="UniProtKB-KW"/>
</dbReference>
<evidence type="ECO:0000256" key="1">
    <source>
        <dbReference type="ARBA" id="ARBA00022679"/>
    </source>
</evidence>
<protein>
    <submittedName>
        <fullName evidence="2">Uncharacterized protein</fullName>
    </submittedName>
</protein>
<dbReference type="Proteomes" id="UP000596661">
    <property type="component" value="Chromosome 5"/>
</dbReference>
<dbReference type="Pfam" id="PF02458">
    <property type="entry name" value="Transferase"/>
    <property type="match status" value="1"/>
</dbReference>
<keyword evidence="3" id="KW-1185">Reference proteome</keyword>
<dbReference type="Gene3D" id="3.30.559.10">
    <property type="entry name" value="Chloramphenicol acetyltransferase-like domain"/>
    <property type="match status" value="1"/>
</dbReference>
<dbReference type="EnsemblPlants" id="evm.model.05.993">
    <property type="protein sequence ID" value="cds.evm.model.05.993"/>
    <property type="gene ID" value="evm.TU.05.993"/>
</dbReference>
<dbReference type="PANTHER" id="PTHR31896">
    <property type="entry name" value="FAMILY REGULATORY PROTEIN, PUTATIVE (AFU_ORTHOLOGUE AFUA_3G14730)-RELATED"/>
    <property type="match status" value="1"/>
</dbReference>
<dbReference type="EMBL" id="UZAU01000484">
    <property type="status" value="NOT_ANNOTATED_CDS"/>
    <property type="molecule type" value="Genomic_DNA"/>
</dbReference>
<name>A0A803PSP7_CANSA</name>
<proteinExistence type="predicted"/>
<organism evidence="2 3">
    <name type="scientific">Cannabis sativa</name>
    <name type="common">Hemp</name>
    <name type="synonym">Marijuana</name>
    <dbReference type="NCBI Taxonomy" id="3483"/>
    <lineage>
        <taxon>Eukaryota</taxon>
        <taxon>Viridiplantae</taxon>
        <taxon>Streptophyta</taxon>
        <taxon>Embryophyta</taxon>
        <taxon>Tracheophyta</taxon>
        <taxon>Spermatophyta</taxon>
        <taxon>Magnoliopsida</taxon>
        <taxon>eudicotyledons</taxon>
        <taxon>Gunneridae</taxon>
        <taxon>Pentapetalae</taxon>
        <taxon>rosids</taxon>
        <taxon>fabids</taxon>
        <taxon>Rosales</taxon>
        <taxon>Cannabaceae</taxon>
        <taxon>Cannabis</taxon>
    </lineage>
</organism>
<keyword evidence="1" id="KW-0808">Transferase</keyword>
<reference evidence="2" key="2">
    <citation type="submission" date="2021-03" db="UniProtKB">
        <authorList>
            <consortium name="EnsemblPlants"/>
        </authorList>
    </citation>
    <scope>IDENTIFICATION</scope>
</reference>
<dbReference type="AlphaFoldDB" id="A0A803PSP7"/>
<evidence type="ECO:0000313" key="2">
    <source>
        <dbReference type="EnsemblPlants" id="cds.evm.model.05.993"/>
    </source>
</evidence>
<dbReference type="InterPro" id="IPR023213">
    <property type="entry name" value="CAT-like_dom_sf"/>
</dbReference>
<dbReference type="InterPro" id="IPR051283">
    <property type="entry name" value="Sec_Metabolite_Acyltrans"/>
</dbReference>
<dbReference type="PANTHER" id="PTHR31896:SF39">
    <property type="entry name" value="PROTEIN ENHANCED PSEUDOMONAS SUSCEPTIBILITY 1-LIKE"/>
    <property type="match status" value="1"/>
</dbReference>
<accession>A0A803PSP7</accession>
<evidence type="ECO:0000313" key="3">
    <source>
        <dbReference type="Proteomes" id="UP000596661"/>
    </source>
</evidence>
<reference evidence="2" key="1">
    <citation type="submission" date="2018-11" db="EMBL/GenBank/DDBJ databases">
        <authorList>
            <person name="Grassa J C."/>
        </authorList>
    </citation>
    <scope>NUCLEOTIDE SEQUENCE [LARGE SCALE GENOMIC DNA]</scope>
</reference>
<dbReference type="Gramene" id="evm.model.05.993">
    <property type="protein sequence ID" value="cds.evm.model.05.993"/>
    <property type="gene ID" value="evm.TU.05.993"/>
</dbReference>